<keyword evidence="3" id="KW-0812">Transmembrane</keyword>
<organism evidence="8 9">
    <name type="scientific">Zapornia atra</name>
    <name type="common">Henderson crake</name>
    <dbReference type="NCBI Taxonomy" id="2585822"/>
    <lineage>
        <taxon>Eukaryota</taxon>
        <taxon>Metazoa</taxon>
        <taxon>Chordata</taxon>
        <taxon>Craniata</taxon>
        <taxon>Vertebrata</taxon>
        <taxon>Euteleostomi</taxon>
        <taxon>Archelosauria</taxon>
        <taxon>Archosauria</taxon>
        <taxon>Dinosauria</taxon>
        <taxon>Saurischia</taxon>
        <taxon>Theropoda</taxon>
        <taxon>Coelurosauria</taxon>
        <taxon>Aves</taxon>
        <taxon>Neognathae</taxon>
        <taxon>Neoaves</taxon>
        <taxon>Gruiformes</taxon>
        <taxon>Rallidae</taxon>
        <taxon>Zapornia</taxon>
    </lineage>
</organism>
<evidence type="ECO:0000256" key="2">
    <source>
        <dbReference type="ARBA" id="ARBA00005554"/>
    </source>
</evidence>
<dbReference type="Gene3D" id="1.10.1410.40">
    <property type="match status" value="1"/>
</dbReference>
<evidence type="ECO:0000256" key="3">
    <source>
        <dbReference type="ARBA" id="ARBA00022692"/>
    </source>
</evidence>
<dbReference type="Proteomes" id="UP000557426">
    <property type="component" value="Unassembled WGS sequence"/>
</dbReference>
<keyword evidence="4" id="KW-0732">Signal</keyword>
<evidence type="ECO:0000256" key="1">
    <source>
        <dbReference type="ARBA" id="ARBA00004479"/>
    </source>
</evidence>
<feature type="domain" description="Mab-21-like HhH/H2TH-like" evidence="7">
    <location>
        <begin position="222"/>
        <end position="277"/>
    </location>
</feature>
<proteinExistence type="inferred from homology"/>
<protein>
    <submittedName>
        <fullName evidence="8">IPIL1 protein</fullName>
    </submittedName>
</protein>
<dbReference type="EMBL" id="VZTU01022243">
    <property type="protein sequence ID" value="NXT81286.1"/>
    <property type="molecule type" value="Genomic_DNA"/>
</dbReference>
<dbReference type="SMART" id="SM01265">
    <property type="entry name" value="Mab-21"/>
    <property type="match status" value="1"/>
</dbReference>
<dbReference type="InterPro" id="IPR026250">
    <property type="entry name" value="ITPRIP-like"/>
</dbReference>
<gene>
    <name evidence="8" type="primary">Itpripl1_1</name>
    <name evidence="8" type="ORF">ZAPATR_R01844</name>
</gene>
<keyword evidence="9" id="KW-1185">Reference proteome</keyword>
<evidence type="ECO:0000313" key="9">
    <source>
        <dbReference type="Proteomes" id="UP000557426"/>
    </source>
</evidence>
<evidence type="ECO:0000259" key="7">
    <source>
        <dbReference type="Pfam" id="PF20266"/>
    </source>
</evidence>
<evidence type="ECO:0000256" key="6">
    <source>
        <dbReference type="ARBA" id="ARBA00023136"/>
    </source>
</evidence>
<dbReference type="PRINTS" id="PR02107">
    <property type="entry name" value="INOS145TPRIP"/>
</dbReference>
<dbReference type="Gene3D" id="3.30.460.90">
    <property type="match status" value="1"/>
</dbReference>
<dbReference type="PANTHER" id="PTHR10656:SF40">
    <property type="entry name" value="INOSITOL 1,4,5-TRISPHOSPHATE RECEPTOR-INTERACTING PROTEIN-LIKE 1"/>
    <property type="match status" value="1"/>
</dbReference>
<comment type="subcellular location">
    <subcellularLocation>
        <location evidence="1">Membrane</location>
        <topology evidence="1">Single-pass type I membrane protein</topology>
    </subcellularLocation>
</comment>
<dbReference type="Pfam" id="PF20266">
    <property type="entry name" value="Mab-21_C"/>
    <property type="match status" value="1"/>
</dbReference>
<keyword evidence="5" id="KW-1133">Transmembrane helix</keyword>
<comment type="similarity">
    <text evidence="2">Belongs to the ITPRIP family.</text>
</comment>
<name>A0A7L3FJW6_9GRUI</name>
<comment type="caution">
    <text evidence="8">The sequence shown here is derived from an EMBL/GenBank/DDBJ whole genome shotgun (WGS) entry which is preliminary data.</text>
</comment>
<dbReference type="GO" id="GO:0016020">
    <property type="term" value="C:membrane"/>
    <property type="evidence" value="ECO:0007669"/>
    <property type="project" value="UniProtKB-SubCell"/>
</dbReference>
<evidence type="ECO:0000256" key="4">
    <source>
        <dbReference type="ARBA" id="ARBA00022729"/>
    </source>
</evidence>
<accession>A0A7L3FJW6</accession>
<dbReference type="AlphaFoldDB" id="A0A7L3FJW6"/>
<dbReference type="InterPro" id="IPR024810">
    <property type="entry name" value="MAB21L/cGLR"/>
</dbReference>
<reference evidence="8 9" key="1">
    <citation type="submission" date="2019-09" db="EMBL/GenBank/DDBJ databases">
        <title>Bird 10,000 Genomes (B10K) Project - Family phase.</title>
        <authorList>
            <person name="Zhang G."/>
        </authorList>
    </citation>
    <scope>NUCLEOTIDE SEQUENCE [LARGE SCALE GENOMIC DNA]</scope>
    <source>
        <strain evidence="8">B10K-DU-011-47</strain>
        <tissue evidence="8">Mixed tissue sample</tissue>
    </source>
</reference>
<sequence>VMHLVNTYVHIIRELSTDSFSPVLEKAIGVGSAFEGWSPLKEDTVYRVLIPMKPPTGHAFHLEQSAANGTEARTCRIRMVLLRTIQERSLLCTLCTDSYLDVQKTTCWFQELVEDAWLVLSLTTMYRMELLPSSRSYRVQVRRHNKPMLTIEMILVVQLDNSDIFVSSESTEASSNSNTMWPETYAVAEVKFFRHITRKAPRDSCHLKCLQLCAHILDGSGFSVYTFKTVVMHLLTTIPLSNWHSKHFLDRLQDIMSYLRCCLEEKRLNHFFFGNENVPEEILLPSSFQNAVPPNLFHHLAQDPDSLPEALRDFYELQNR</sequence>
<keyword evidence="6" id="KW-0472">Membrane</keyword>
<feature type="non-terminal residue" evidence="8">
    <location>
        <position position="1"/>
    </location>
</feature>
<evidence type="ECO:0000313" key="8">
    <source>
        <dbReference type="EMBL" id="NXT81286.1"/>
    </source>
</evidence>
<evidence type="ECO:0000256" key="5">
    <source>
        <dbReference type="ARBA" id="ARBA00022989"/>
    </source>
</evidence>
<feature type="non-terminal residue" evidence="8">
    <location>
        <position position="320"/>
    </location>
</feature>
<dbReference type="PANTHER" id="PTHR10656">
    <property type="entry name" value="CELL FATE DETERMINING PROTEIN MAB21-RELATED"/>
    <property type="match status" value="1"/>
</dbReference>
<dbReference type="InterPro" id="IPR046906">
    <property type="entry name" value="Mab-21_HhH/H2TH-like"/>
</dbReference>